<gene>
    <name evidence="1" type="ORF">EVAR_92680_1</name>
</gene>
<dbReference type="EMBL" id="BGZK01000023">
    <property type="protein sequence ID" value="GBP06741.1"/>
    <property type="molecule type" value="Genomic_DNA"/>
</dbReference>
<sequence>MSNANRHFEIRIIETQPIVTYVVRLPLKWNRPQLVSFGFRKWTSNSAKLLSDIARDHLEKPHVFDNADGLSNGHKKLRKVQGLLLKLCWLKILIGGCGQRKKCTRSRTQLNPIDIVNHGCDAAELLMHPLWWLPEWLQNTENSGLKT</sequence>
<accession>A0A4C1T0F9</accession>
<evidence type="ECO:0000313" key="2">
    <source>
        <dbReference type="Proteomes" id="UP000299102"/>
    </source>
</evidence>
<dbReference type="AlphaFoldDB" id="A0A4C1T0F9"/>
<dbReference type="Proteomes" id="UP000299102">
    <property type="component" value="Unassembled WGS sequence"/>
</dbReference>
<organism evidence="1 2">
    <name type="scientific">Eumeta variegata</name>
    <name type="common">Bagworm moth</name>
    <name type="synonym">Eumeta japonica</name>
    <dbReference type="NCBI Taxonomy" id="151549"/>
    <lineage>
        <taxon>Eukaryota</taxon>
        <taxon>Metazoa</taxon>
        <taxon>Ecdysozoa</taxon>
        <taxon>Arthropoda</taxon>
        <taxon>Hexapoda</taxon>
        <taxon>Insecta</taxon>
        <taxon>Pterygota</taxon>
        <taxon>Neoptera</taxon>
        <taxon>Endopterygota</taxon>
        <taxon>Lepidoptera</taxon>
        <taxon>Glossata</taxon>
        <taxon>Ditrysia</taxon>
        <taxon>Tineoidea</taxon>
        <taxon>Psychidae</taxon>
        <taxon>Oiketicinae</taxon>
        <taxon>Eumeta</taxon>
    </lineage>
</organism>
<comment type="caution">
    <text evidence="1">The sequence shown here is derived from an EMBL/GenBank/DDBJ whole genome shotgun (WGS) entry which is preliminary data.</text>
</comment>
<protein>
    <submittedName>
        <fullName evidence="1">Uncharacterized protein</fullName>
    </submittedName>
</protein>
<keyword evidence="2" id="KW-1185">Reference proteome</keyword>
<evidence type="ECO:0000313" key="1">
    <source>
        <dbReference type="EMBL" id="GBP06741.1"/>
    </source>
</evidence>
<name>A0A4C1T0F9_EUMVA</name>
<proteinExistence type="predicted"/>
<reference evidence="1 2" key="1">
    <citation type="journal article" date="2019" name="Commun. Biol.">
        <title>The bagworm genome reveals a unique fibroin gene that provides high tensile strength.</title>
        <authorList>
            <person name="Kono N."/>
            <person name="Nakamura H."/>
            <person name="Ohtoshi R."/>
            <person name="Tomita M."/>
            <person name="Numata K."/>
            <person name="Arakawa K."/>
        </authorList>
    </citation>
    <scope>NUCLEOTIDE SEQUENCE [LARGE SCALE GENOMIC DNA]</scope>
</reference>